<dbReference type="AlphaFoldDB" id="A0A0K1Q6J4"/>
<gene>
    <name evidence="1" type="ORF">AKJ09_07698</name>
</gene>
<reference evidence="1 2" key="1">
    <citation type="submission" date="2015-08" db="EMBL/GenBank/DDBJ databases">
        <authorList>
            <person name="Babu N.S."/>
            <person name="Beckwith C.J."/>
            <person name="Beseler K.G."/>
            <person name="Brison A."/>
            <person name="Carone J.V."/>
            <person name="Caskin T.P."/>
            <person name="Diamond M."/>
            <person name="Durham M.E."/>
            <person name="Foxe J.M."/>
            <person name="Go M."/>
            <person name="Henderson B.A."/>
            <person name="Jones I.B."/>
            <person name="McGettigan J.A."/>
            <person name="Micheletti S.J."/>
            <person name="Nasrallah M.E."/>
            <person name="Ortiz D."/>
            <person name="Piller C.R."/>
            <person name="Privatt S.R."/>
            <person name="Schneider S.L."/>
            <person name="Sharp S."/>
            <person name="Smith T.C."/>
            <person name="Stanton J.D."/>
            <person name="Ullery H.E."/>
            <person name="Wilson R.J."/>
            <person name="Serrano M.G."/>
            <person name="Buck G."/>
            <person name="Lee V."/>
            <person name="Wang Y."/>
            <person name="Carvalho R."/>
            <person name="Voegtly L."/>
            <person name="Shi R."/>
            <person name="Duckworth R."/>
            <person name="Johnson A."/>
            <person name="Loviza R."/>
            <person name="Walstead R."/>
            <person name="Shah Z."/>
            <person name="Kiflezghi M."/>
            <person name="Wade K."/>
            <person name="Ball S.L."/>
            <person name="Bradley K.W."/>
            <person name="Asai D.J."/>
            <person name="Bowman C.A."/>
            <person name="Russell D.A."/>
            <person name="Pope W.H."/>
            <person name="Jacobs-Sera D."/>
            <person name="Hendrix R.W."/>
            <person name="Hatfull G.F."/>
        </authorList>
    </citation>
    <scope>NUCLEOTIDE SEQUENCE [LARGE SCALE GENOMIC DNA]</scope>
    <source>
        <strain evidence="1 2">DSM 27648</strain>
    </source>
</reference>
<accession>A0A0K1Q6J4</accession>
<dbReference type="KEGG" id="llu:AKJ09_07698"/>
<keyword evidence="2" id="KW-1185">Reference proteome</keyword>
<evidence type="ECO:0000313" key="2">
    <source>
        <dbReference type="Proteomes" id="UP000064967"/>
    </source>
</evidence>
<organism evidence="1 2">
    <name type="scientific">Labilithrix luteola</name>
    <dbReference type="NCBI Taxonomy" id="1391654"/>
    <lineage>
        <taxon>Bacteria</taxon>
        <taxon>Pseudomonadati</taxon>
        <taxon>Myxococcota</taxon>
        <taxon>Polyangia</taxon>
        <taxon>Polyangiales</taxon>
        <taxon>Labilitrichaceae</taxon>
        <taxon>Labilithrix</taxon>
    </lineage>
</organism>
<dbReference type="STRING" id="1391654.AKJ09_07698"/>
<dbReference type="EMBL" id="CP012333">
    <property type="protein sequence ID" value="AKV01035.1"/>
    <property type="molecule type" value="Genomic_DNA"/>
</dbReference>
<proteinExistence type="predicted"/>
<dbReference type="Proteomes" id="UP000064967">
    <property type="component" value="Chromosome"/>
</dbReference>
<protein>
    <submittedName>
        <fullName evidence="1">Uncharacterized protein</fullName>
    </submittedName>
</protein>
<evidence type="ECO:0000313" key="1">
    <source>
        <dbReference type="EMBL" id="AKV01035.1"/>
    </source>
</evidence>
<name>A0A0K1Q6J4_9BACT</name>
<sequence length="64" mass="7178">MPFEAARRPPARGSLRQCLPNMLRGVSRESIRDNVDRARGSVHVRPAWLAVSVRRTTEGRGARP</sequence>